<dbReference type="AlphaFoldDB" id="A0A1E4RPS6"/>
<dbReference type="RefSeq" id="XP_020078305.1">
    <property type="nucleotide sequence ID" value="XM_020220075.1"/>
</dbReference>
<dbReference type="GeneID" id="30994625"/>
<evidence type="ECO:0000313" key="6">
    <source>
        <dbReference type="Proteomes" id="UP000095085"/>
    </source>
</evidence>
<evidence type="ECO:0000256" key="1">
    <source>
        <dbReference type="ARBA" id="ARBA00004141"/>
    </source>
</evidence>
<dbReference type="EMBL" id="KV454539">
    <property type="protein sequence ID" value="ODV69238.1"/>
    <property type="molecule type" value="Genomic_DNA"/>
</dbReference>
<proteinExistence type="predicted"/>
<sequence length="455" mass="50078">MSIVSSVRFVCEEIGLTTLVNSSRDVFLIIILRMIRLLGFGATSLILVLFLKELGIHEEYIGIFMTLTFIGDLVSSFLFSLAADKLGRKFTLSLSSIIMLITGISFSVFNNYYLLALISILGILTPGGGEVGPFRSIEQSSIATLCSHNERSDIYAWYTFSGTFCAALGSIFGGFLIQFTSNKLNYSILASYKAVFLGYAFISLLSFIICLFLTDRIELSNEDKTTTDESSNDTSNETTPLNQNENSPLIDQPKKKSRFLPELNHSVYSIVFKLSILFAIDSFASSLVSMSWQTYYVKQKFKVSPSYLGSIFFVTGIVSSIMSLLGTSLTKRLGAVVTMVVTHLPASILLALVPIPNSLKITLIILIIRASTQSMDVAPKHVFLATLVPSKDRTAVFAWTNVVKTLAQVAGPTMVGYLTNTGLQWLTFILAGSLKALYDIGILATFLTFNRHNQH</sequence>
<feature type="region of interest" description="Disordered" evidence="2">
    <location>
        <begin position="223"/>
        <end position="252"/>
    </location>
</feature>
<evidence type="ECO:0000256" key="3">
    <source>
        <dbReference type="SAM" id="Phobius"/>
    </source>
</evidence>
<name>A0A1E4RPS6_9ASCO</name>
<dbReference type="GO" id="GO:0022857">
    <property type="term" value="F:transmembrane transporter activity"/>
    <property type="evidence" value="ECO:0007669"/>
    <property type="project" value="InterPro"/>
</dbReference>
<dbReference type="Proteomes" id="UP000095085">
    <property type="component" value="Unassembled WGS sequence"/>
</dbReference>
<organism evidence="5 6">
    <name type="scientific">Hyphopichia burtonii NRRL Y-1933</name>
    <dbReference type="NCBI Taxonomy" id="984485"/>
    <lineage>
        <taxon>Eukaryota</taxon>
        <taxon>Fungi</taxon>
        <taxon>Dikarya</taxon>
        <taxon>Ascomycota</taxon>
        <taxon>Saccharomycotina</taxon>
        <taxon>Pichiomycetes</taxon>
        <taxon>Debaryomycetaceae</taxon>
        <taxon>Hyphopichia</taxon>
    </lineage>
</organism>
<feature type="transmembrane region" description="Helical" evidence="3">
    <location>
        <begin position="26"/>
        <end position="51"/>
    </location>
</feature>
<keyword evidence="3" id="KW-1133">Transmembrane helix</keyword>
<comment type="subcellular location">
    <subcellularLocation>
        <location evidence="1">Membrane</location>
        <topology evidence="1">Multi-pass membrane protein</topology>
    </subcellularLocation>
</comment>
<keyword evidence="3" id="KW-0472">Membrane</keyword>
<dbReference type="GO" id="GO:0000329">
    <property type="term" value="C:fungal-type vacuole membrane"/>
    <property type="evidence" value="ECO:0007669"/>
    <property type="project" value="TreeGrafter"/>
</dbReference>
<feature type="transmembrane region" description="Helical" evidence="3">
    <location>
        <begin position="266"/>
        <end position="287"/>
    </location>
</feature>
<feature type="compositionally biased region" description="Polar residues" evidence="2">
    <location>
        <begin position="240"/>
        <end position="249"/>
    </location>
</feature>
<feature type="transmembrane region" description="Helical" evidence="3">
    <location>
        <begin position="90"/>
        <end position="109"/>
    </location>
</feature>
<feature type="transmembrane region" description="Helical" evidence="3">
    <location>
        <begin position="425"/>
        <end position="449"/>
    </location>
</feature>
<dbReference type="InterPro" id="IPR011701">
    <property type="entry name" value="MFS"/>
</dbReference>
<dbReference type="InterPro" id="IPR020846">
    <property type="entry name" value="MFS_dom"/>
</dbReference>
<evidence type="ECO:0000313" key="5">
    <source>
        <dbReference type="EMBL" id="ODV69238.1"/>
    </source>
</evidence>
<feature type="compositionally biased region" description="Low complexity" evidence="2">
    <location>
        <begin position="228"/>
        <end position="239"/>
    </location>
</feature>
<dbReference type="OrthoDB" id="10027823at2759"/>
<feature type="transmembrane region" description="Helical" evidence="3">
    <location>
        <begin position="333"/>
        <end position="353"/>
    </location>
</feature>
<feature type="domain" description="Major facilitator superfamily (MFS) profile" evidence="4">
    <location>
        <begin position="25"/>
        <end position="453"/>
    </location>
</feature>
<dbReference type="STRING" id="984485.A0A1E4RPS6"/>
<protein>
    <submittedName>
        <fullName evidence="5">MFS general substrate transporter</fullName>
    </submittedName>
</protein>
<feature type="transmembrane region" description="Helical" evidence="3">
    <location>
        <begin position="115"/>
        <end position="134"/>
    </location>
</feature>
<reference evidence="6" key="1">
    <citation type="submission" date="2016-05" db="EMBL/GenBank/DDBJ databases">
        <title>Comparative genomics of biotechnologically important yeasts.</title>
        <authorList>
            <consortium name="DOE Joint Genome Institute"/>
            <person name="Riley R."/>
            <person name="Haridas S."/>
            <person name="Wolfe K.H."/>
            <person name="Lopes M.R."/>
            <person name="Hittinger C.T."/>
            <person name="Goker M."/>
            <person name="Salamov A."/>
            <person name="Wisecaver J."/>
            <person name="Long T.M."/>
            <person name="Aerts A.L."/>
            <person name="Barry K."/>
            <person name="Choi C."/>
            <person name="Clum A."/>
            <person name="Coughlan A.Y."/>
            <person name="Deshpande S."/>
            <person name="Douglass A.P."/>
            <person name="Hanson S.J."/>
            <person name="Klenk H.-P."/>
            <person name="Labutti K."/>
            <person name="Lapidus A."/>
            <person name="Lindquist E."/>
            <person name="Lipzen A."/>
            <person name="Meier-Kolthoff J.P."/>
            <person name="Ohm R.A."/>
            <person name="Otillar R.P."/>
            <person name="Pangilinan J."/>
            <person name="Peng Y."/>
            <person name="Rokas A."/>
            <person name="Rosa C.A."/>
            <person name="Scheuner C."/>
            <person name="Sibirny A.A."/>
            <person name="Slot J.C."/>
            <person name="Stielow J.B."/>
            <person name="Sun H."/>
            <person name="Kurtzman C.P."/>
            <person name="Blackwell M."/>
            <person name="Grigoriev I.V."/>
            <person name="Jeffries T.W."/>
        </authorList>
    </citation>
    <scope>NUCLEOTIDE SEQUENCE [LARGE SCALE GENOMIC DNA]</scope>
    <source>
        <strain evidence="6">NRRL Y-1933</strain>
    </source>
</reference>
<dbReference type="Pfam" id="PF07690">
    <property type="entry name" value="MFS_1"/>
    <property type="match status" value="2"/>
</dbReference>
<dbReference type="Gene3D" id="1.20.1250.20">
    <property type="entry name" value="MFS general substrate transporter like domains"/>
    <property type="match status" value="1"/>
</dbReference>
<feature type="transmembrane region" description="Helical" evidence="3">
    <location>
        <begin position="63"/>
        <end position="83"/>
    </location>
</feature>
<accession>A0A1E4RPS6</accession>
<dbReference type="SUPFAM" id="SSF103473">
    <property type="entry name" value="MFS general substrate transporter"/>
    <property type="match status" value="1"/>
</dbReference>
<keyword evidence="6" id="KW-1185">Reference proteome</keyword>
<evidence type="ECO:0000256" key="2">
    <source>
        <dbReference type="SAM" id="MobiDB-lite"/>
    </source>
</evidence>
<dbReference type="PANTHER" id="PTHR23520:SF5">
    <property type="entry name" value="TRANSPORTER, PUTATIVE (AFU_ORTHOLOGUE AFUA_3G04000)-RELATED"/>
    <property type="match status" value="1"/>
</dbReference>
<evidence type="ECO:0000259" key="4">
    <source>
        <dbReference type="PROSITE" id="PS50850"/>
    </source>
</evidence>
<gene>
    <name evidence="5" type="ORF">HYPBUDRAFT_147738</name>
</gene>
<dbReference type="PROSITE" id="PS50850">
    <property type="entry name" value="MFS"/>
    <property type="match status" value="1"/>
</dbReference>
<feature type="transmembrane region" description="Helical" evidence="3">
    <location>
        <begin position="307"/>
        <end position="326"/>
    </location>
</feature>
<dbReference type="PANTHER" id="PTHR23520">
    <property type="entry name" value="TRANSPORTER, PUTATIVE (AFU_ORTHOLOGUE AFUA_3G04000)-RELATED"/>
    <property type="match status" value="1"/>
</dbReference>
<keyword evidence="3" id="KW-0812">Transmembrane</keyword>
<dbReference type="InterPro" id="IPR036259">
    <property type="entry name" value="MFS_trans_sf"/>
</dbReference>
<feature type="transmembrane region" description="Helical" evidence="3">
    <location>
        <begin position="196"/>
        <end position="214"/>
    </location>
</feature>
<feature type="transmembrane region" description="Helical" evidence="3">
    <location>
        <begin position="155"/>
        <end position="176"/>
    </location>
</feature>